<name>I5C5B2_9HYPH</name>
<comment type="similarity">
    <text evidence="2">Belongs to the bacterial solute-binding protein 8 family.</text>
</comment>
<dbReference type="CDD" id="cd01140">
    <property type="entry name" value="FatB"/>
    <property type="match status" value="1"/>
</dbReference>
<comment type="caution">
    <text evidence="7">The sequence shown here is derived from an EMBL/GenBank/DDBJ whole genome shotgun (WGS) entry which is preliminary data.</text>
</comment>
<keyword evidence="4" id="KW-0410">Iron transport</keyword>
<evidence type="ECO:0000256" key="4">
    <source>
        <dbReference type="ARBA" id="ARBA00022496"/>
    </source>
</evidence>
<evidence type="ECO:0000256" key="3">
    <source>
        <dbReference type="ARBA" id="ARBA00022448"/>
    </source>
</evidence>
<accession>I5C5B2</accession>
<dbReference type="SUPFAM" id="SSF53807">
    <property type="entry name" value="Helical backbone' metal receptor"/>
    <property type="match status" value="1"/>
</dbReference>
<evidence type="ECO:0000256" key="2">
    <source>
        <dbReference type="ARBA" id="ARBA00008814"/>
    </source>
</evidence>
<keyword evidence="4" id="KW-0408">Iron</keyword>
<keyword evidence="5" id="KW-0732">Signal</keyword>
<evidence type="ECO:0000256" key="1">
    <source>
        <dbReference type="ARBA" id="ARBA00004196"/>
    </source>
</evidence>
<dbReference type="PANTHER" id="PTHR30532:SF28">
    <property type="entry name" value="PETROBACTIN-BINDING PROTEIN YCLQ"/>
    <property type="match status" value="1"/>
</dbReference>
<dbReference type="InterPro" id="IPR051313">
    <property type="entry name" value="Bact_iron-sidero_bind"/>
</dbReference>
<comment type="subcellular location">
    <subcellularLocation>
        <location evidence="1">Cell envelope</location>
    </subcellularLocation>
</comment>
<evidence type="ECO:0000313" key="8">
    <source>
        <dbReference type="Proteomes" id="UP000004622"/>
    </source>
</evidence>
<evidence type="ECO:0000313" key="7">
    <source>
        <dbReference type="EMBL" id="EIM77014.1"/>
    </source>
</evidence>
<dbReference type="AlphaFoldDB" id="I5C5B2"/>
<keyword evidence="4" id="KW-0406">Ion transport</keyword>
<dbReference type="PROSITE" id="PS51257">
    <property type="entry name" value="PROKAR_LIPOPROTEIN"/>
    <property type="match status" value="1"/>
</dbReference>
<dbReference type="InterPro" id="IPR002491">
    <property type="entry name" value="ABC_transptr_periplasmic_BD"/>
</dbReference>
<feature type="domain" description="Fe/B12 periplasmic-binding" evidence="6">
    <location>
        <begin position="66"/>
        <end position="331"/>
    </location>
</feature>
<dbReference type="GO" id="GO:0030288">
    <property type="term" value="C:outer membrane-bounded periplasmic space"/>
    <property type="evidence" value="ECO:0007669"/>
    <property type="project" value="TreeGrafter"/>
</dbReference>
<organism evidence="7 8">
    <name type="scientific">Nitratireductor aquibiodomus RA22</name>
    <dbReference type="NCBI Taxonomy" id="1189611"/>
    <lineage>
        <taxon>Bacteria</taxon>
        <taxon>Pseudomonadati</taxon>
        <taxon>Pseudomonadota</taxon>
        <taxon>Alphaproteobacteria</taxon>
        <taxon>Hyphomicrobiales</taxon>
        <taxon>Phyllobacteriaceae</taxon>
        <taxon>Nitratireductor</taxon>
    </lineage>
</organism>
<proteinExistence type="inferred from homology"/>
<evidence type="ECO:0000259" key="6">
    <source>
        <dbReference type="PROSITE" id="PS50983"/>
    </source>
</evidence>
<dbReference type="GO" id="GO:1901678">
    <property type="term" value="P:iron coordination entity transport"/>
    <property type="evidence" value="ECO:0007669"/>
    <property type="project" value="UniProtKB-ARBA"/>
</dbReference>
<dbReference type="RefSeq" id="WP_007007412.1">
    <property type="nucleotide sequence ID" value="NZ_AJXZ01000006.1"/>
</dbReference>
<dbReference type="PATRIC" id="fig|1189611.3.peg.843"/>
<dbReference type="PANTHER" id="PTHR30532">
    <property type="entry name" value="IRON III DICITRATE-BINDING PERIPLASMIC PROTEIN"/>
    <property type="match status" value="1"/>
</dbReference>
<dbReference type="EMBL" id="AJXZ01000006">
    <property type="protein sequence ID" value="EIM77014.1"/>
    <property type="molecule type" value="Genomic_DNA"/>
</dbReference>
<reference evidence="7 8" key="1">
    <citation type="journal article" date="2012" name="J. Bacteriol.">
        <title>Genome Sequence of Nitratireductor aquibiodomus Strain RA22.</title>
        <authorList>
            <person name="Singh A."/>
            <person name="Jangir P.K."/>
            <person name="Kumari C."/>
            <person name="Sharma R."/>
        </authorList>
    </citation>
    <scope>NUCLEOTIDE SEQUENCE [LARGE SCALE GENOMIC DNA]</scope>
    <source>
        <strain evidence="7 8">RA22</strain>
    </source>
</reference>
<dbReference type="Gene3D" id="3.40.50.1980">
    <property type="entry name" value="Nitrogenase molybdenum iron protein domain"/>
    <property type="match status" value="2"/>
</dbReference>
<keyword evidence="3" id="KW-0813">Transport</keyword>
<sequence>MMLDTKRERWASALLLAAVLGLQGCEDKAAEAPAQPAADEQAASAFAPITVTHGLGETVIGKRPERVAALDMNEVDFLDQLGVPVAGTVKDFVPHFLKKYKDDEAVADLGFIVKPNLESVHALKPDLILISPLQAQHYEELSSIAPTIHFDVDYRNSANDHVEVVKENLATLGQVFGKEKIADEKADSLDKKLEDVKQVTKDRPEKALIVMHNNGAFSSFGVQSRYGFVFDAFGVKPASEKAEAGLHGQPISSEFIQETNPDILFIIDRTAVMEQRPTLNSETMGNPLLRQTEAWKNGRVIFVDAEAWYVTAASVTSLELMIDDVIRGYGE</sequence>
<evidence type="ECO:0000256" key="5">
    <source>
        <dbReference type="ARBA" id="ARBA00022729"/>
    </source>
</evidence>
<protein>
    <recommendedName>
        <fullName evidence="6">Fe/B12 periplasmic-binding domain-containing protein</fullName>
    </recommendedName>
</protein>
<dbReference type="PROSITE" id="PS50983">
    <property type="entry name" value="FE_B12_PBP"/>
    <property type="match status" value="1"/>
</dbReference>
<dbReference type="Proteomes" id="UP000004622">
    <property type="component" value="Unassembled WGS sequence"/>
</dbReference>
<gene>
    <name evidence="7" type="ORF">A33O_04095</name>
</gene>
<dbReference type="Pfam" id="PF01497">
    <property type="entry name" value="Peripla_BP_2"/>
    <property type="match status" value="1"/>
</dbReference>
<dbReference type="InterPro" id="IPR033870">
    <property type="entry name" value="FatB"/>
</dbReference>